<evidence type="ECO:0000256" key="4">
    <source>
        <dbReference type="RuleBase" id="RU000639"/>
    </source>
</evidence>
<dbReference type="NCBIfam" id="NF010748">
    <property type="entry name" value="PRK14150.1"/>
    <property type="match status" value="1"/>
</dbReference>
<dbReference type="PROSITE" id="PS01071">
    <property type="entry name" value="GRPE"/>
    <property type="match status" value="1"/>
</dbReference>
<dbReference type="InterPro" id="IPR000740">
    <property type="entry name" value="GrpE"/>
</dbReference>
<dbReference type="NCBIfam" id="NF010738">
    <property type="entry name" value="PRK14140.1"/>
    <property type="match status" value="1"/>
</dbReference>
<keyword evidence="3" id="KW-0963">Cytoplasm</keyword>
<keyword evidence="8" id="KW-1185">Reference proteome</keyword>
<comment type="subcellular location">
    <subcellularLocation>
        <location evidence="3">Cytoplasm</location>
    </subcellularLocation>
</comment>
<evidence type="ECO:0000256" key="6">
    <source>
        <dbReference type="SAM" id="Coils"/>
    </source>
</evidence>
<keyword evidence="2 3" id="KW-0143">Chaperone</keyword>
<dbReference type="PRINTS" id="PR00773">
    <property type="entry name" value="GRPEPROTEIN"/>
</dbReference>
<dbReference type="PANTHER" id="PTHR21237:SF23">
    <property type="entry name" value="GRPE PROTEIN HOMOLOG, MITOCHONDRIAL"/>
    <property type="match status" value="1"/>
</dbReference>
<dbReference type="InterPro" id="IPR013805">
    <property type="entry name" value="GrpE_CC"/>
</dbReference>
<evidence type="ECO:0000313" key="7">
    <source>
        <dbReference type="EMBL" id="MDN0074899.1"/>
    </source>
</evidence>
<dbReference type="Proteomes" id="UP001168540">
    <property type="component" value="Unassembled WGS sequence"/>
</dbReference>
<comment type="subunit">
    <text evidence="3">Homodimer.</text>
</comment>
<dbReference type="Gene3D" id="3.90.20.20">
    <property type="match status" value="1"/>
</dbReference>
<name>A0ABT7XM85_9NEIS</name>
<dbReference type="HAMAP" id="MF_01151">
    <property type="entry name" value="GrpE"/>
    <property type="match status" value="1"/>
</dbReference>
<accession>A0ABT7XM85</accession>
<dbReference type="CDD" id="cd00446">
    <property type="entry name" value="GrpE"/>
    <property type="match status" value="1"/>
</dbReference>
<protein>
    <recommendedName>
        <fullName evidence="3 4">Protein GrpE</fullName>
    </recommendedName>
    <alternativeName>
        <fullName evidence="3">HSP-70 cofactor</fullName>
    </alternativeName>
</protein>
<reference evidence="7" key="1">
    <citation type="submission" date="2023-06" db="EMBL/GenBank/DDBJ databases">
        <authorList>
            <person name="Zhang S."/>
        </authorList>
    </citation>
    <scope>NUCLEOTIDE SEQUENCE</scope>
    <source>
        <strain evidence="7">SG2303</strain>
    </source>
</reference>
<feature type="coiled-coil region" evidence="6">
    <location>
        <begin position="30"/>
        <end position="64"/>
    </location>
</feature>
<dbReference type="EMBL" id="JAUEDK010000011">
    <property type="protein sequence ID" value="MDN0074899.1"/>
    <property type="molecule type" value="Genomic_DNA"/>
</dbReference>
<evidence type="ECO:0000256" key="2">
    <source>
        <dbReference type="ARBA" id="ARBA00023186"/>
    </source>
</evidence>
<evidence type="ECO:0000256" key="3">
    <source>
        <dbReference type="HAMAP-Rule" id="MF_01151"/>
    </source>
</evidence>
<comment type="similarity">
    <text evidence="1 3 5">Belongs to the GrpE family.</text>
</comment>
<dbReference type="SUPFAM" id="SSF51064">
    <property type="entry name" value="Head domain of nucleotide exchange factor GrpE"/>
    <property type="match status" value="1"/>
</dbReference>
<dbReference type="Pfam" id="PF01025">
    <property type="entry name" value="GrpE"/>
    <property type="match status" value="1"/>
</dbReference>
<evidence type="ECO:0000313" key="8">
    <source>
        <dbReference type="Proteomes" id="UP001168540"/>
    </source>
</evidence>
<dbReference type="SUPFAM" id="SSF58014">
    <property type="entry name" value="Coiled-coil domain of nucleotide exchange factor GrpE"/>
    <property type="match status" value="1"/>
</dbReference>
<comment type="caution">
    <text evidence="7">The sequence shown here is derived from an EMBL/GenBank/DDBJ whole genome shotgun (WGS) entry which is preliminary data.</text>
</comment>
<dbReference type="Gene3D" id="2.30.22.10">
    <property type="entry name" value="Head domain of nucleotide exchange factor GrpE"/>
    <property type="match status" value="1"/>
</dbReference>
<evidence type="ECO:0000256" key="5">
    <source>
        <dbReference type="RuleBase" id="RU004478"/>
    </source>
</evidence>
<gene>
    <name evidence="3 7" type="primary">grpE</name>
    <name evidence="7" type="ORF">QU481_08330</name>
</gene>
<dbReference type="InterPro" id="IPR009012">
    <property type="entry name" value="GrpE_head"/>
</dbReference>
<sequence length="182" mass="19765">MQENENSKQGAVDAADIAIDKLAEAAGVEASDDATRIAELEKEVAELKDNFLRARADADNLRRRATEDVQNARKFAINKFAGELLSVKDSLEMALADQSGQFDALKFGVDLTLKQLASAFDKADISEVNPIGEKLDPHKHQAISAEESDAEPNTVIRVMQKGYTVADRVLRPAMVVVAKAKA</sequence>
<proteinExistence type="inferred from homology"/>
<dbReference type="NCBIfam" id="NF010737">
    <property type="entry name" value="PRK14139.1"/>
    <property type="match status" value="1"/>
</dbReference>
<organism evidence="7 8">
    <name type="scientific">Crenobacter oryzisoli</name>
    <dbReference type="NCBI Taxonomy" id="3056844"/>
    <lineage>
        <taxon>Bacteria</taxon>
        <taxon>Pseudomonadati</taxon>
        <taxon>Pseudomonadota</taxon>
        <taxon>Betaproteobacteria</taxon>
        <taxon>Neisseriales</taxon>
        <taxon>Neisseriaceae</taxon>
        <taxon>Crenobacter</taxon>
    </lineage>
</organism>
<comment type="function">
    <text evidence="3 4">Participates actively in the response to hyperosmotic and heat shock by preventing the aggregation of stress-denatured proteins, in association with DnaK and GrpE. It is the nucleotide exchange factor for DnaK and may function as a thermosensor. Unfolded proteins bind initially to DnaJ; upon interaction with the DnaJ-bound protein, DnaK hydrolyzes its bound ATP, resulting in the formation of a stable complex. GrpE releases ADP from DnaK; ATP binding to DnaK triggers the release of the substrate protein, thus completing the reaction cycle. Several rounds of ATP-dependent interactions between DnaJ, DnaK and GrpE are required for fully efficient folding.</text>
</comment>
<keyword evidence="6" id="KW-0175">Coiled coil</keyword>
<dbReference type="RefSeq" id="WP_289829487.1">
    <property type="nucleotide sequence ID" value="NZ_JAUEDK010000011.1"/>
</dbReference>
<dbReference type="PANTHER" id="PTHR21237">
    <property type="entry name" value="GRPE PROTEIN"/>
    <property type="match status" value="1"/>
</dbReference>
<evidence type="ECO:0000256" key="1">
    <source>
        <dbReference type="ARBA" id="ARBA00009054"/>
    </source>
</evidence>
<keyword evidence="3 4" id="KW-0346">Stress response</keyword>